<reference evidence="1" key="1">
    <citation type="submission" date="2021-06" db="EMBL/GenBank/DDBJ databases">
        <authorList>
            <person name="Kallberg Y."/>
            <person name="Tangrot J."/>
            <person name="Rosling A."/>
        </authorList>
    </citation>
    <scope>NUCLEOTIDE SEQUENCE</scope>
    <source>
        <strain evidence="1">MA461A</strain>
    </source>
</reference>
<dbReference type="Proteomes" id="UP000789920">
    <property type="component" value="Unassembled WGS sequence"/>
</dbReference>
<evidence type="ECO:0000313" key="1">
    <source>
        <dbReference type="EMBL" id="CAG8852358.1"/>
    </source>
</evidence>
<feature type="non-terminal residue" evidence="1">
    <location>
        <position position="56"/>
    </location>
</feature>
<name>A0ACA9T0F2_9GLOM</name>
<evidence type="ECO:0000313" key="2">
    <source>
        <dbReference type="Proteomes" id="UP000789920"/>
    </source>
</evidence>
<comment type="caution">
    <text evidence="1">The sequence shown here is derived from an EMBL/GenBank/DDBJ whole genome shotgun (WGS) entry which is preliminary data.</text>
</comment>
<proteinExistence type="predicted"/>
<dbReference type="EMBL" id="CAJVQC010181452">
    <property type="protein sequence ID" value="CAG8852358.1"/>
    <property type="molecule type" value="Genomic_DNA"/>
</dbReference>
<feature type="non-terminal residue" evidence="1">
    <location>
        <position position="1"/>
    </location>
</feature>
<organism evidence="1 2">
    <name type="scientific">Racocetra persica</name>
    <dbReference type="NCBI Taxonomy" id="160502"/>
    <lineage>
        <taxon>Eukaryota</taxon>
        <taxon>Fungi</taxon>
        <taxon>Fungi incertae sedis</taxon>
        <taxon>Mucoromycota</taxon>
        <taxon>Glomeromycotina</taxon>
        <taxon>Glomeromycetes</taxon>
        <taxon>Diversisporales</taxon>
        <taxon>Gigasporaceae</taxon>
        <taxon>Racocetra</taxon>
    </lineage>
</organism>
<sequence>LQTLIYLIKTTQDHNTYLQYGVYIESCAKRLGWHEVLDYTLYEPLELIEAKKRITN</sequence>
<gene>
    <name evidence="1" type="ORF">RPERSI_LOCUS37040</name>
</gene>
<keyword evidence="2" id="KW-1185">Reference proteome</keyword>
<accession>A0ACA9T0F2</accession>
<protein>
    <submittedName>
        <fullName evidence="1">13701_t:CDS:1</fullName>
    </submittedName>
</protein>